<dbReference type="EMBL" id="JAIZAY010000005">
    <property type="protein sequence ID" value="KAJ8041928.1"/>
    <property type="molecule type" value="Genomic_DNA"/>
</dbReference>
<comment type="caution">
    <text evidence="2">The sequence shown here is derived from an EMBL/GenBank/DDBJ whole genome shotgun (WGS) entry which is preliminary data.</text>
</comment>
<organism evidence="2 3">
    <name type="scientific">Holothuria leucospilota</name>
    <name type="common">Black long sea cucumber</name>
    <name type="synonym">Mertensiothuria leucospilota</name>
    <dbReference type="NCBI Taxonomy" id="206669"/>
    <lineage>
        <taxon>Eukaryota</taxon>
        <taxon>Metazoa</taxon>
        <taxon>Echinodermata</taxon>
        <taxon>Eleutherozoa</taxon>
        <taxon>Echinozoa</taxon>
        <taxon>Holothuroidea</taxon>
        <taxon>Aspidochirotacea</taxon>
        <taxon>Aspidochirotida</taxon>
        <taxon>Holothuriidae</taxon>
        <taxon>Holothuria</taxon>
    </lineage>
</organism>
<protein>
    <submittedName>
        <fullName evidence="2">Uncharacterized protein</fullName>
    </submittedName>
</protein>
<evidence type="ECO:0000256" key="1">
    <source>
        <dbReference type="SAM" id="MobiDB-lite"/>
    </source>
</evidence>
<reference evidence="2" key="1">
    <citation type="submission" date="2021-10" db="EMBL/GenBank/DDBJ databases">
        <title>Tropical sea cucumber genome reveals ecological adaptation and Cuvierian tubules defense mechanism.</title>
        <authorList>
            <person name="Chen T."/>
        </authorList>
    </citation>
    <scope>NUCLEOTIDE SEQUENCE</scope>
    <source>
        <strain evidence="2">Nanhai2018</strain>
        <tissue evidence="2">Muscle</tissue>
    </source>
</reference>
<dbReference type="PANTHER" id="PTHR31912:SF35">
    <property type="entry name" value="C2H2-TYPE DOMAIN-CONTAINING PROTEIN"/>
    <property type="match status" value="1"/>
</dbReference>
<sequence>MSRYHRIQSQAPITSIEANQERDNSLYQEDSVCNEEFEDGISESLDTQSLYNRNLALFYLNLQCKHHVPSSVLNVIISGIADIKDLDKTHLKEKIVTELSHSSFNTDARLLESLDKAFTADLFSQAHGENGVLKSDYLRNEFYKKEFNFVEPLSVLLGFDSRNVKRYCHYIPIKDTVKALFQDASVRNQYLNPKSSCEGVYRDITDGSVLKSCELQRGNNKSLKLILFQDAFQVTNPLGSAKKRYKILAVYLTLGNIYPEYRSKVDTIQLVLLCNESYIKSFSKEIILGPLIQDLKDIETEGLDLGFEYKVLGSVIAVVGDNLGSHWLGGFLENFGTTQYRCRYCLCTNDNFYQSPFELSAEESRSEENYKRAIKYLNDNEECYSYQGIKEDSPLNDLQYFHVCMPGLPPCLGHDLFEGVVQYDLHLYIQYFVKVKKWMSVEEMNYKIRHFPFSKVDCKDRPGSLNDKGSKLNGHAIENWCLLRFFPIIFWRNILDVEDEVWKLTLLLRELVQYVCAPVTSSEHIGCMAVLIEEYLHLRKHLFPDVNLRPKHHFLSHYPQLTVQSGPLIRVWAMRFESKHFYFKTCIQRAQNFKNVTKTMSYRHQLLQAYLNAGSLFPESLKCDNAIPFSKDIYNTLIQSAIDECPNLLEKTLQCSRGIEVYGTLYEADMYVLVTITAESDLVLTLGKILLILIDKEDGDIYHIVTLHDAELISELGIYVLRTTHGPTESTCIPHNTLLDFAPLSGYNYKGKIAVALKTQICDV</sequence>
<feature type="region of interest" description="Disordered" evidence="1">
    <location>
        <begin position="1"/>
        <end position="20"/>
    </location>
</feature>
<proteinExistence type="predicted"/>
<dbReference type="AlphaFoldDB" id="A0A9Q1C9Z8"/>
<feature type="compositionally biased region" description="Polar residues" evidence="1">
    <location>
        <begin position="7"/>
        <end position="18"/>
    </location>
</feature>
<dbReference type="Proteomes" id="UP001152320">
    <property type="component" value="Chromosome 5"/>
</dbReference>
<evidence type="ECO:0000313" key="3">
    <source>
        <dbReference type="Proteomes" id="UP001152320"/>
    </source>
</evidence>
<keyword evidence="3" id="KW-1185">Reference proteome</keyword>
<accession>A0A9Q1C9Z8</accession>
<evidence type="ECO:0000313" key="2">
    <source>
        <dbReference type="EMBL" id="KAJ8041928.1"/>
    </source>
</evidence>
<dbReference type="OrthoDB" id="9995178at2759"/>
<gene>
    <name evidence="2" type="ORF">HOLleu_12867</name>
</gene>
<dbReference type="PANTHER" id="PTHR31912">
    <property type="entry name" value="IP13529P"/>
    <property type="match status" value="1"/>
</dbReference>
<name>A0A9Q1C9Z8_HOLLE</name>